<dbReference type="SUPFAM" id="SSF82171">
    <property type="entry name" value="DPP6 N-terminal domain-like"/>
    <property type="match status" value="1"/>
</dbReference>
<dbReference type="InterPro" id="IPR011659">
    <property type="entry name" value="WD40"/>
</dbReference>
<evidence type="ECO:0000313" key="1">
    <source>
        <dbReference type="EMBL" id="ABG14960.1"/>
    </source>
</evidence>
<dbReference type="KEGG" id="ypa:YPA_2998"/>
<accession>A0A0E1NWJ0</accession>
<name>A0A0E1NWJ0_YERPA</name>
<sequence>MNDDNGVVQLWLISPNGGELRQLTASQWGIQSAFSWSPQGEHLAFICDNSVMLCDSLTGHLRRLTARSVVAPLADAVVFSPNGKKIAFMREIDGWAQIFTVHAD</sequence>
<dbReference type="Proteomes" id="UP000001971">
    <property type="component" value="Chromosome"/>
</dbReference>
<dbReference type="EMBL" id="CP000308">
    <property type="protein sequence ID" value="ABG14960.1"/>
    <property type="molecule type" value="Genomic_DNA"/>
</dbReference>
<evidence type="ECO:0000313" key="2">
    <source>
        <dbReference type="Proteomes" id="UP000001971"/>
    </source>
</evidence>
<organism evidence="1 2">
    <name type="scientific">Yersinia pestis bv. Antiqua (strain Antiqua)</name>
    <dbReference type="NCBI Taxonomy" id="360102"/>
    <lineage>
        <taxon>Bacteria</taxon>
        <taxon>Pseudomonadati</taxon>
        <taxon>Pseudomonadota</taxon>
        <taxon>Gammaproteobacteria</taxon>
        <taxon>Enterobacterales</taxon>
        <taxon>Yersiniaceae</taxon>
        <taxon>Yersinia</taxon>
    </lineage>
</organism>
<reference evidence="1 2" key="1">
    <citation type="journal article" date="2006" name="J. Bacteriol.">
        <title>Complete genome sequence of Yersinia pestis strains Antiqua and Nepal516: evidence of gene reduction in an emerging pathogen.</title>
        <authorList>
            <person name="Chain P.S."/>
            <person name="Hu P."/>
            <person name="Malfatti S.A."/>
            <person name="Radnedge L."/>
            <person name="Larimer F."/>
            <person name="Vergez L.M."/>
            <person name="Worsham P."/>
            <person name="Chu M.C."/>
            <person name="Andersen G.L."/>
        </authorList>
    </citation>
    <scope>NUCLEOTIDE SEQUENCE [LARGE SCALE GENOMIC DNA]</scope>
    <source>
        <strain evidence="1 2">Antiqua</strain>
    </source>
</reference>
<dbReference type="PATRIC" id="fig|360102.15.peg.1696"/>
<gene>
    <name evidence="1" type="ordered locus">YPA_2998</name>
</gene>
<proteinExistence type="predicted"/>
<dbReference type="AlphaFoldDB" id="A0A0E1NWJ0"/>
<protein>
    <submittedName>
        <fullName evidence="1">Uncharacterized protein</fullName>
    </submittedName>
</protein>
<dbReference type="Gene3D" id="2.120.10.30">
    <property type="entry name" value="TolB, C-terminal domain"/>
    <property type="match status" value="1"/>
</dbReference>
<dbReference type="HOGENOM" id="CLU_177891_0_0_6"/>
<dbReference type="Pfam" id="PF07676">
    <property type="entry name" value="PD40"/>
    <property type="match status" value="1"/>
</dbReference>
<dbReference type="InterPro" id="IPR011042">
    <property type="entry name" value="6-blade_b-propeller_TolB-like"/>
</dbReference>